<dbReference type="SUPFAM" id="SSF51126">
    <property type="entry name" value="Pectin lyase-like"/>
    <property type="match status" value="1"/>
</dbReference>
<organism evidence="1 2">
    <name type="scientific">Phakopsora pachyrhizi</name>
    <name type="common">Asian soybean rust disease fungus</name>
    <dbReference type="NCBI Taxonomy" id="170000"/>
    <lineage>
        <taxon>Eukaryota</taxon>
        <taxon>Fungi</taxon>
        <taxon>Dikarya</taxon>
        <taxon>Basidiomycota</taxon>
        <taxon>Pucciniomycotina</taxon>
        <taxon>Pucciniomycetes</taxon>
        <taxon>Pucciniales</taxon>
        <taxon>Phakopsoraceae</taxon>
        <taxon>Phakopsora</taxon>
    </lineage>
</organism>
<evidence type="ECO:0000313" key="2">
    <source>
        <dbReference type="Proteomes" id="UP001153365"/>
    </source>
</evidence>
<reference evidence="1" key="1">
    <citation type="submission" date="2022-06" db="EMBL/GenBank/DDBJ databases">
        <authorList>
            <consortium name="SYNGENTA / RWTH Aachen University"/>
        </authorList>
    </citation>
    <scope>NUCLEOTIDE SEQUENCE</scope>
</reference>
<dbReference type="EMBL" id="CALTRL010000770">
    <property type="protein sequence ID" value="CAH7669610.1"/>
    <property type="molecule type" value="Genomic_DNA"/>
</dbReference>
<dbReference type="InterPro" id="IPR006626">
    <property type="entry name" value="PbH1"/>
</dbReference>
<accession>A0AAV0APT4</accession>
<dbReference type="InterPro" id="IPR011050">
    <property type="entry name" value="Pectin_lyase_fold/virulence"/>
</dbReference>
<dbReference type="Gene3D" id="2.160.20.10">
    <property type="entry name" value="Single-stranded right-handed beta-helix, Pectin lyase-like"/>
    <property type="match status" value="1"/>
</dbReference>
<dbReference type="InterPro" id="IPR012334">
    <property type="entry name" value="Pectin_lyas_fold"/>
</dbReference>
<gene>
    <name evidence="1" type="ORF">PPACK8108_LOCUS4250</name>
</gene>
<protein>
    <submittedName>
        <fullName evidence="1">Expressed protein</fullName>
    </submittedName>
</protein>
<comment type="caution">
    <text evidence="1">The sequence shown here is derived from an EMBL/GenBank/DDBJ whole genome shotgun (WGS) entry which is preliminary data.</text>
</comment>
<dbReference type="SMART" id="SM00710">
    <property type="entry name" value="PbH1"/>
    <property type="match status" value="4"/>
</dbReference>
<sequence length="432" mass="46325">INEAFSSGGESTTVYLCPQANILIQSPIMFTGRNQSLYTLGKPETQLQAKITVSSSKSSTAVSGTCPQCDDLYLGFLEIDGNRPNLGWVDSKKGGGALMEFGGDNSGQTIEYVRAYEPRGWSILHAREGSKTSGNPSCNFMKIRNNVFGPSGVSPNEGIQFFSEDVYPAGQWADGISLACANSEVYDNYIVDATDGGIVIFGAPGSKILRNTIISQTRNLLGGINMVDFAPYNGNYTDVVVENNSIQTDGAMMKIGIAMGTLAIVWGSKNTSSFRNYNGLVRNNQFSSSKEGYFGYGIALSGYNNTRVISNVFHPSAKFDGVVTSSCIDGPAAPPIPHNLTHDSATTHKVETQPTTSSDNLMFLICIGPVGADQGLGSNLTATKDFAAVNLTATPNLNRITHDLSNGIRNNTRVYRRPRRGTIQLTIKLDSA</sequence>
<name>A0AAV0APT4_PHAPC</name>
<keyword evidence="2" id="KW-1185">Reference proteome</keyword>
<feature type="non-terminal residue" evidence="1">
    <location>
        <position position="1"/>
    </location>
</feature>
<dbReference type="AlphaFoldDB" id="A0AAV0APT4"/>
<evidence type="ECO:0000313" key="1">
    <source>
        <dbReference type="EMBL" id="CAH7669610.1"/>
    </source>
</evidence>
<proteinExistence type="predicted"/>
<dbReference type="Proteomes" id="UP001153365">
    <property type="component" value="Unassembled WGS sequence"/>
</dbReference>